<proteinExistence type="predicted"/>
<sequence length="376" mass="40576">MAIVILGAGLAGGTAATELRGKGYDGDIVLVGAEPHPPYERPPLSKGMLLDEQEFDDALVHDRDWYGEHDVDLRSGVRATRIDRERRVLHVESAGGGDEIAYEQLLLATGATPRPLDLGADVESLTLRTVEDSRALRERLVDGGRAVVVGGGWIGLEVAAAARHHGMEVTLISSTELPLLPVLGAEVARLFADLHRGHGVDLRLGRKARPEDVRGADLVVAAVGVTPNTELAEAAGVDVKDGVLVDATLRTSDERIWAVGDIASHDHPVLGRRIRVEHWDNAIEQAKVAAHNLLGAGEAYERQPYFFTDQYDLGMEYVGSVGPRGYDRVDFEGSTDVLAGDAFRAFWVADGRVVAAMHANDWDASDAIRESIGTRR</sequence>
<dbReference type="Gene3D" id="3.50.50.60">
    <property type="entry name" value="FAD/NAD(P)-binding domain"/>
    <property type="match status" value="2"/>
</dbReference>
<accession>A0A1G9I796</accession>
<dbReference type="RefSeq" id="WP_093249021.1">
    <property type="nucleotide sequence ID" value="NZ_FNGP01000001.1"/>
</dbReference>
<dbReference type="AlphaFoldDB" id="A0A1G9I796"/>
<protein>
    <submittedName>
        <fullName evidence="6">Pyridine nucleotide-disulphide oxidoreductase</fullName>
    </submittedName>
</protein>
<gene>
    <name evidence="6" type="ORF">SAMN04488242_0770</name>
</gene>
<dbReference type="InterPro" id="IPR036188">
    <property type="entry name" value="FAD/NAD-bd_sf"/>
</dbReference>
<dbReference type="SUPFAM" id="SSF55424">
    <property type="entry name" value="FAD/NAD-linked reductases, dimerisation (C-terminal) domain"/>
    <property type="match status" value="1"/>
</dbReference>
<dbReference type="Pfam" id="PF07992">
    <property type="entry name" value="Pyr_redox_2"/>
    <property type="match status" value="1"/>
</dbReference>
<reference evidence="6 7" key="1">
    <citation type="submission" date="2016-10" db="EMBL/GenBank/DDBJ databases">
        <authorList>
            <person name="de Groot N.N."/>
        </authorList>
    </citation>
    <scope>NUCLEOTIDE SEQUENCE [LARGE SCALE GENOMIC DNA]</scope>
    <source>
        <strain evidence="6 7">CGMCC 1.9159</strain>
    </source>
</reference>
<dbReference type="InterPro" id="IPR023753">
    <property type="entry name" value="FAD/NAD-binding_dom"/>
</dbReference>
<evidence type="ECO:0000256" key="4">
    <source>
        <dbReference type="ARBA" id="ARBA00023002"/>
    </source>
</evidence>
<dbReference type="STRING" id="686624.SAMN04488242_0770"/>
<dbReference type="PANTHER" id="PTHR43557:SF2">
    <property type="entry name" value="RIESKE DOMAIN-CONTAINING PROTEIN-RELATED"/>
    <property type="match status" value="1"/>
</dbReference>
<evidence type="ECO:0000256" key="2">
    <source>
        <dbReference type="ARBA" id="ARBA00022630"/>
    </source>
</evidence>
<dbReference type="Proteomes" id="UP000199475">
    <property type="component" value="Unassembled WGS sequence"/>
</dbReference>
<evidence type="ECO:0000256" key="1">
    <source>
        <dbReference type="ARBA" id="ARBA00001974"/>
    </source>
</evidence>
<name>A0A1G9I796_9ACTN</name>
<organism evidence="6 7">
    <name type="scientific">Tessaracoccus oleiagri</name>
    <dbReference type="NCBI Taxonomy" id="686624"/>
    <lineage>
        <taxon>Bacteria</taxon>
        <taxon>Bacillati</taxon>
        <taxon>Actinomycetota</taxon>
        <taxon>Actinomycetes</taxon>
        <taxon>Propionibacteriales</taxon>
        <taxon>Propionibacteriaceae</taxon>
        <taxon>Tessaracoccus</taxon>
    </lineage>
</organism>
<comment type="cofactor">
    <cofactor evidence="1">
        <name>FAD</name>
        <dbReference type="ChEBI" id="CHEBI:57692"/>
    </cofactor>
</comment>
<evidence type="ECO:0000313" key="7">
    <source>
        <dbReference type="Proteomes" id="UP000199475"/>
    </source>
</evidence>
<dbReference type="GO" id="GO:0016651">
    <property type="term" value="F:oxidoreductase activity, acting on NAD(P)H"/>
    <property type="evidence" value="ECO:0007669"/>
    <property type="project" value="TreeGrafter"/>
</dbReference>
<dbReference type="InterPro" id="IPR016156">
    <property type="entry name" value="FAD/NAD-linked_Rdtase_dimer_sf"/>
</dbReference>
<dbReference type="EMBL" id="FNGP01000001">
    <property type="protein sequence ID" value="SDL21137.1"/>
    <property type="molecule type" value="Genomic_DNA"/>
</dbReference>
<dbReference type="PANTHER" id="PTHR43557">
    <property type="entry name" value="APOPTOSIS-INDUCING FACTOR 1"/>
    <property type="match status" value="1"/>
</dbReference>
<feature type="domain" description="FAD/NAD(P)-binding" evidence="5">
    <location>
        <begin position="2"/>
        <end position="286"/>
    </location>
</feature>
<dbReference type="GO" id="GO:0005737">
    <property type="term" value="C:cytoplasm"/>
    <property type="evidence" value="ECO:0007669"/>
    <property type="project" value="TreeGrafter"/>
</dbReference>
<dbReference type="Gene3D" id="3.30.390.30">
    <property type="match status" value="1"/>
</dbReference>
<dbReference type="OrthoDB" id="3568330at2"/>
<dbReference type="SUPFAM" id="SSF51905">
    <property type="entry name" value="FAD/NAD(P)-binding domain"/>
    <property type="match status" value="2"/>
</dbReference>
<dbReference type="PRINTS" id="PR00469">
    <property type="entry name" value="PNDRDTASEII"/>
</dbReference>
<evidence type="ECO:0000313" key="6">
    <source>
        <dbReference type="EMBL" id="SDL21137.1"/>
    </source>
</evidence>
<evidence type="ECO:0000259" key="5">
    <source>
        <dbReference type="Pfam" id="PF07992"/>
    </source>
</evidence>
<evidence type="ECO:0000256" key="3">
    <source>
        <dbReference type="ARBA" id="ARBA00022827"/>
    </source>
</evidence>
<dbReference type="InterPro" id="IPR050446">
    <property type="entry name" value="FAD-oxidoreductase/Apoptosis"/>
</dbReference>
<keyword evidence="7" id="KW-1185">Reference proteome</keyword>
<keyword evidence="2" id="KW-0285">Flavoprotein</keyword>
<keyword evidence="4" id="KW-0560">Oxidoreductase</keyword>
<dbReference type="PRINTS" id="PR00368">
    <property type="entry name" value="FADPNR"/>
</dbReference>
<keyword evidence="3" id="KW-0274">FAD</keyword>